<reference evidence="2 3" key="1">
    <citation type="journal article" date="2017" name="Nat. Microbiol.">
        <title>Natural product diversity associated with the nematode symbionts Photorhabdus and Xenorhabdus.</title>
        <authorList>
            <person name="Tobias N.J."/>
            <person name="Wolff H."/>
            <person name="Djahanschiri B."/>
            <person name="Grundmann F."/>
            <person name="Kronenwerth M."/>
            <person name="Shi Y.M."/>
            <person name="Simonyi S."/>
            <person name="Grun P."/>
            <person name="Shapiro-Ilan D."/>
            <person name="Pidot S.J."/>
            <person name="Stinear T.P."/>
            <person name="Ebersberger I."/>
            <person name="Bode H.B."/>
        </authorList>
    </citation>
    <scope>NUCLEOTIDE SEQUENCE [LARGE SCALE GENOMIC DNA]</scope>
    <source>
        <strain evidence="2 3">DSM 22670</strain>
    </source>
</reference>
<keyword evidence="1" id="KW-0812">Transmembrane</keyword>
<proteinExistence type="predicted"/>
<evidence type="ECO:0000313" key="2">
    <source>
        <dbReference type="EMBL" id="PHM60116.1"/>
    </source>
</evidence>
<keyword evidence="1" id="KW-1133">Transmembrane helix</keyword>
<sequence>MLLHNGKASIGIGKHDMQPEDLTSKIVIVTLKSWRFISGISALTVLIATAIFITNSNNHIIYFILLFAALLNQYYCWRTWLDYHYFHIISLYPEKHADFDQALLLIFNKSPRSQTMNERFKGAIKLLKQAILFLILQLGLFVLFILIK</sequence>
<organism evidence="2 3">
    <name type="scientific">Xenorhabdus ishibashii</name>
    <dbReference type="NCBI Taxonomy" id="1034471"/>
    <lineage>
        <taxon>Bacteria</taxon>
        <taxon>Pseudomonadati</taxon>
        <taxon>Pseudomonadota</taxon>
        <taxon>Gammaproteobacteria</taxon>
        <taxon>Enterobacterales</taxon>
        <taxon>Morganellaceae</taxon>
        <taxon>Xenorhabdus</taxon>
    </lineage>
</organism>
<keyword evidence="1" id="KW-0472">Membrane</keyword>
<gene>
    <name evidence="2" type="ORF">Xish_03259</name>
</gene>
<accession>A0A2D0K9J8</accession>
<keyword evidence="3" id="KW-1185">Reference proteome</keyword>
<feature type="transmembrane region" description="Helical" evidence="1">
    <location>
        <begin position="59"/>
        <end position="77"/>
    </location>
</feature>
<dbReference type="Proteomes" id="UP000222168">
    <property type="component" value="Unassembled WGS sequence"/>
</dbReference>
<evidence type="ECO:0000256" key="1">
    <source>
        <dbReference type="SAM" id="Phobius"/>
    </source>
</evidence>
<protein>
    <submittedName>
        <fullName evidence="2">Uncharacterized protein</fullName>
    </submittedName>
</protein>
<comment type="caution">
    <text evidence="2">The sequence shown here is derived from an EMBL/GenBank/DDBJ whole genome shotgun (WGS) entry which is preliminary data.</text>
</comment>
<dbReference type="EMBL" id="NJAK01000002">
    <property type="protein sequence ID" value="PHM60116.1"/>
    <property type="molecule type" value="Genomic_DNA"/>
</dbReference>
<dbReference type="AlphaFoldDB" id="A0A2D0K9J8"/>
<feature type="transmembrane region" description="Helical" evidence="1">
    <location>
        <begin position="126"/>
        <end position="147"/>
    </location>
</feature>
<evidence type="ECO:0000313" key="3">
    <source>
        <dbReference type="Proteomes" id="UP000222168"/>
    </source>
</evidence>
<name>A0A2D0K9J8_9GAMM</name>
<feature type="transmembrane region" description="Helical" evidence="1">
    <location>
        <begin position="34"/>
        <end position="53"/>
    </location>
</feature>